<feature type="transmembrane region" description="Helical" evidence="2">
    <location>
        <begin position="79"/>
        <end position="104"/>
    </location>
</feature>
<keyword evidence="2" id="KW-0472">Membrane</keyword>
<sequence>MWGRGGGPAGRPPLLVPEDVIPGGWCFGTARRRTGPMSAQQPPPPHRPHTPGVPGAPGVPWGFAPPQPREVTAGYRRQAAILTWSASVVGALMTVALVVSVVFLVRADQDTRNAAYGYLALVLWAGIAAGVPVLLALAIPAARMRRRVREQQR</sequence>
<accession>D6APM4</accession>
<organism evidence="3 4">
    <name type="scientific">Streptomyces filamentosus NRRL 15998</name>
    <dbReference type="NCBI Taxonomy" id="457431"/>
    <lineage>
        <taxon>Bacteria</taxon>
        <taxon>Bacillati</taxon>
        <taxon>Actinomycetota</taxon>
        <taxon>Actinomycetes</taxon>
        <taxon>Kitasatosporales</taxon>
        <taxon>Streptomycetaceae</taxon>
        <taxon>Streptomyces</taxon>
    </lineage>
</organism>
<feature type="transmembrane region" description="Helical" evidence="2">
    <location>
        <begin position="116"/>
        <end position="139"/>
    </location>
</feature>
<keyword evidence="2" id="KW-1133">Transmembrane helix</keyword>
<reference evidence="4" key="2">
    <citation type="submission" date="2008-12" db="EMBL/GenBank/DDBJ databases">
        <title>Annotation of Streptomyces roseosporus strain NRRL 15998.</title>
        <authorList>
            <consortium name="The Broad Institute Genome Sequencing Platform"/>
            <consortium name="Broad Institute Microbial Sequencing Center"/>
            <person name="Fischbach M."/>
            <person name="Ward D."/>
            <person name="Young S."/>
            <person name="Kodira C.D."/>
            <person name="Zeng Q."/>
            <person name="Koehrsen M."/>
            <person name="Godfrey P."/>
            <person name="Alvarado L."/>
            <person name="Berlin A.M."/>
            <person name="Borenstein D."/>
            <person name="Chen Z."/>
            <person name="Engels R."/>
            <person name="Freedman E."/>
            <person name="Gellesch M."/>
            <person name="Goldberg J."/>
            <person name="Griggs A."/>
            <person name="Gujja S."/>
            <person name="Heiman D.I."/>
            <person name="Hepburn T.A."/>
            <person name="Howarth C."/>
            <person name="Jen D."/>
            <person name="Larson L."/>
            <person name="Lewis B."/>
            <person name="Mehta T."/>
            <person name="Park D."/>
            <person name="Pearson M."/>
            <person name="Roberts A."/>
            <person name="Saif S."/>
            <person name="Shea T.D."/>
            <person name="Shenoy N."/>
            <person name="Sisk P."/>
            <person name="Stolte C."/>
            <person name="Sykes S.N."/>
            <person name="Walk T."/>
            <person name="White J."/>
            <person name="Yandava C."/>
            <person name="Straight P."/>
            <person name="Clardy J."/>
            <person name="Hung D."/>
            <person name="Kolter R."/>
            <person name="Mekalanos J."/>
            <person name="Walker S."/>
            <person name="Walsh C.T."/>
            <person name="Wieland B.L.C."/>
            <person name="Ilzarbe M."/>
            <person name="Galagan J."/>
            <person name="Nusbaum C."/>
            <person name="Birren B."/>
        </authorList>
    </citation>
    <scope>NUCLEOTIDE SEQUENCE [LARGE SCALE GENOMIC DNA]</scope>
    <source>
        <strain evidence="4">NRRL 15998</strain>
    </source>
</reference>
<keyword evidence="2" id="KW-0812">Transmembrane</keyword>
<evidence type="ECO:0000256" key="2">
    <source>
        <dbReference type="SAM" id="Phobius"/>
    </source>
</evidence>
<proteinExistence type="predicted"/>
<evidence type="ECO:0000256" key="1">
    <source>
        <dbReference type="SAM" id="MobiDB-lite"/>
    </source>
</evidence>
<dbReference type="EMBL" id="DS999644">
    <property type="protein sequence ID" value="EFE75720.2"/>
    <property type="molecule type" value="Genomic_DNA"/>
</dbReference>
<dbReference type="Proteomes" id="UP000003986">
    <property type="component" value="Unassembled WGS sequence"/>
</dbReference>
<evidence type="ECO:0000313" key="3">
    <source>
        <dbReference type="EMBL" id="EFE75720.2"/>
    </source>
</evidence>
<reference evidence="4" key="1">
    <citation type="submission" date="2008-10" db="EMBL/GenBank/DDBJ databases">
        <authorList>
            <person name="Molnar K."/>
        </authorList>
    </citation>
    <scope>NUCLEOTIDE SEQUENCE [LARGE SCALE GENOMIC DNA]</scope>
    <source>
        <strain evidence="4">NRRL 15998</strain>
    </source>
</reference>
<dbReference type="AlphaFoldDB" id="D6APM4"/>
<name>D6APM4_STRFL</name>
<evidence type="ECO:0000313" key="4">
    <source>
        <dbReference type="Proteomes" id="UP000003986"/>
    </source>
</evidence>
<feature type="region of interest" description="Disordered" evidence="1">
    <location>
        <begin position="31"/>
        <end position="52"/>
    </location>
</feature>
<gene>
    <name evidence="3" type="ORF">SSGG_03087</name>
</gene>
<protein>
    <submittedName>
        <fullName evidence="3">Predicted protein</fullName>
    </submittedName>
</protein>